<sequence length="102" mass="11296">MVFRGTQLEDTNGLRIFEVIVIYVVFAGATAASYYIDKTAGTLMLMPGVLLLNKINILPTLVAVCAFLVGCAFLLSTNVDTFFILLMHTLFWLTIQMRTVVS</sequence>
<evidence type="ECO:0000256" key="1">
    <source>
        <dbReference type="SAM" id="Phobius"/>
    </source>
</evidence>
<gene>
    <name evidence="2" type="ORF">RRG08_032415</name>
</gene>
<evidence type="ECO:0000313" key="3">
    <source>
        <dbReference type="Proteomes" id="UP001283361"/>
    </source>
</evidence>
<evidence type="ECO:0000313" key="2">
    <source>
        <dbReference type="EMBL" id="KAK3700614.1"/>
    </source>
</evidence>
<accession>A0AAE0XNV1</accession>
<protein>
    <submittedName>
        <fullName evidence="2">Uncharacterized protein</fullName>
    </submittedName>
</protein>
<name>A0AAE0XNV1_9GAST</name>
<keyword evidence="1" id="KW-1133">Transmembrane helix</keyword>
<keyword evidence="1" id="KW-0812">Transmembrane</keyword>
<keyword evidence="1" id="KW-0472">Membrane</keyword>
<feature type="transmembrane region" description="Helical" evidence="1">
    <location>
        <begin position="82"/>
        <end position="101"/>
    </location>
</feature>
<keyword evidence="3" id="KW-1185">Reference proteome</keyword>
<dbReference type="EMBL" id="JAWDGP010007907">
    <property type="protein sequence ID" value="KAK3700614.1"/>
    <property type="molecule type" value="Genomic_DNA"/>
</dbReference>
<proteinExistence type="predicted"/>
<reference evidence="2" key="1">
    <citation type="journal article" date="2023" name="G3 (Bethesda)">
        <title>A reference genome for the long-term kleptoplast-retaining sea slug Elysia crispata morphotype clarki.</title>
        <authorList>
            <person name="Eastman K.E."/>
            <person name="Pendleton A.L."/>
            <person name="Shaikh M.A."/>
            <person name="Suttiyut T."/>
            <person name="Ogas R."/>
            <person name="Tomko P."/>
            <person name="Gavelis G."/>
            <person name="Widhalm J.R."/>
            <person name="Wisecaver J.H."/>
        </authorList>
    </citation>
    <scope>NUCLEOTIDE SEQUENCE</scope>
    <source>
        <strain evidence="2">ECLA1</strain>
    </source>
</reference>
<feature type="transmembrane region" description="Helical" evidence="1">
    <location>
        <begin position="16"/>
        <end position="36"/>
    </location>
</feature>
<feature type="transmembrane region" description="Helical" evidence="1">
    <location>
        <begin position="57"/>
        <end position="76"/>
    </location>
</feature>
<dbReference type="AlphaFoldDB" id="A0AAE0XNV1"/>
<dbReference type="Proteomes" id="UP001283361">
    <property type="component" value="Unassembled WGS sequence"/>
</dbReference>
<organism evidence="2 3">
    <name type="scientific">Elysia crispata</name>
    <name type="common">lettuce slug</name>
    <dbReference type="NCBI Taxonomy" id="231223"/>
    <lineage>
        <taxon>Eukaryota</taxon>
        <taxon>Metazoa</taxon>
        <taxon>Spiralia</taxon>
        <taxon>Lophotrochozoa</taxon>
        <taxon>Mollusca</taxon>
        <taxon>Gastropoda</taxon>
        <taxon>Heterobranchia</taxon>
        <taxon>Euthyneura</taxon>
        <taxon>Panpulmonata</taxon>
        <taxon>Sacoglossa</taxon>
        <taxon>Placobranchoidea</taxon>
        <taxon>Plakobranchidae</taxon>
        <taxon>Elysia</taxon>
    </lineage>
</organism>
<comment type="caution">
    <text evidence="2">The sequence shown here is derived from an EMBL/GenBank/DDBJ whole genome shotgun (WGS) entry which is preliminary data.</text>
</comment>